<protein>
    <submittedName>
        <fullName evidence="3">Coiled-coil domain-containing protein 91</fullName>
    </submittedName>
</protein>
<organism evidence="3 4">
    <name type="scientific">Biomphalaria pfeifferi</name>
    <name type="common">Bloodfluke planorb</name>
    <name type="synonym">Freshwater snail</name>
    <dbReference type="NCBI Taxonomy" id="112525"/>
    <lineage>
        <taxon>Eukaryota</taxon>
        <taxon>Metazoa</taxon>
        <taxon>Spiralia</taxon>
        <taxon>Lophotrochozoa</taxon>
        <taxon>Mollusca</taxon>
        <taxon>Gastropoda</taxon>
        <taxon>Heterobranchia</taxon>
        <taxon>Euthyneura</taxon>
        <taxon>Panpulmonata</taxon>
        <taxon>Hygrophila</taxon>
        <taxon>Lymnaeoidea</taxon>
        <taxon>Planorbidae</taxon>
        <taxon>Biomphalaria</taxon>
    </lineage>
</organism>
<accession>A0AAD8BIE6</accession>
<evidence type="ECO:0000256" key="1">
    <source>
        <dbReference type="SAM" id="Coils"/>
    </source>
</evidence>
<evidence type="ECO:0000313" key="4">
    <source>
        <dbReference type="Proteomes" id="UP001233172"/>
    </source>
</evidence>
<dbReference type="PANTHER" id="PTHR35072">
    <property type="entry name" value="COILED-COIL DOMAIN-CONTAINING PROTEIN 91"/>
    <property type="match status" value="1"/>
</dbReference>
<evidence type="ECO:0000256" key="2">
    <source>
        <dbReference type="SAM" id="MobiDB-lite"/>
    </source>
</evidence>
<evidence type="ECO:0000313" key="3">
    <source>
        <dbReference type="EMBL" id="KAK0054697.1"/>
    </source>
</evidence>
<dbReference type="InterPro" id="IPR034592">
    <property type="entry name" value="CCDC91"/>
</dbReference>
<reference evidence="3" key="2">
    <citation type="submission" date="2023-04" db="EMBL/GenBank/DDBJ databases">
        <authorList>
            <person name="Bu L."/>
            <person name="Lu L."/>
            <person name="Laidemitt M.R."/>
            <person name="Zhang S.M."/>
            <person name="Mutuku M."/>
            <person name="Mkoji G."/>
            <person name="Steinauer M."/>
            <person name="Loker E.S."/>
        </authorList>
    </citation>
    <scope>NUCLEOTIDE SEQUENCE</scope>
    <source>
        <strain evidence="3">KasaAsao</strain>
        <tissue evidence="3">Whole Snail</tissue>
    </source>
</reference>
<dbReference type="AlphaFoldDB" id="A0AAD8BIE6"/>
<dbReference type="GO" id="GO:0005802">
    <property type="term" value="C:trans-Golgi network"/>
    <property type="evidence" value="ECO:0007669"/>
    <property type="project" value="TreeGrafter"/>
</dbReference>
<name>A0AAD8BIE6_BIOPF</name>
<proteinExistence type="predicted"/>
<dbReference type="EMBL" id="JASAOG010000075">
    <property type="protein sequence ID" value="KAK0054697.1"/>
    <property type="molecule type" value="Genomic_DNA"/>
</dbReference>
<feature type="coiled-coil region" evidence="1">
    <location>
        <begin position="363"/>
        <end position="449"/>
    </location>
</feature>
<keyword evidence="1" id="KW-0175">Coiled coil</keyword>
<gene>
    <name evidence="3" type="ORF">Bpfe_015794</name>
</gene>
<comment type="caution">
    <text evidence="3">The sequence shown here is derived from an EMBL/GenBank/DDBJ whole genome shotgun (WGS) entry which is preliminary data.</text>
</comment>
<dbReference type="Proteomes" id="UP001233172">
    <property type="component" value="Unassembled WGS sequence"/>
</dbReference>
<feature type="region of interest" description="Disordered" evidence="2">
    <location>
        <begin position="1"/>
        <end position="28"/>
    </location>
</feature>
<dbReference type="GO" id="GO:0005829">
    <property type="term" value="C:cytosol"/>
    <property type="evidence" value="ECO:0007669"/>
    <property type="project" value="GOC"/>
</dbReference>
<reference evidence="3" key="1">
    <citation type="journal article" date="2023" name="PLoS Negl. Trop. Dis.">
        <title>A genome sequence for Biomphalaria pfeifferi, the major vector snail for the human-infecting parasite Schistosoma mansoni.</title>
        <authorList>
            <person name="Bu L."/>
            <person name="Lu L."/>
            <person name="Laidemitt M.R."/>
            <person name="Zhang S.M."/>
            <person name="Mutuku M."/>
            <person name="Mkoji G."/>
            <person name="Steinauer M."/>
            <person name="Loker E.S."/>
        </authorList>
    </citation>
    <scope>NUCLEOTIDE SEQUENCE</scope>
    <source>
        <strain evidence="3">KasaAsao</strain>
    </source>
</reference>
<feature type="coiled-coil region" evidence="1">
    <location>
        <begin position="223"/>
        <end position="278"/>
    </location>
</feature>
<dbReference type="PANTHER" id="PTHR35072:SF1">
    <property type="entry name" value="COILED-COIL DOMAIN-CONTAINING PROTEIN 91"/>
    <property type="match status" value="1"/>
</dbReference>
<sequence length="522" mass="59224">MASGSSHRNRPEIRNDQEEDDFGDFGGFEGAEQIVDVPSLQAQPADSPWVLFSAGNTSGRPDLLCAQNRFPTYLDPSDISGASGDAVNHLLDNNVIPQVPQDDLFDEININQARIAENILDGTLLASAGSNFHPNLGISNGHLPDIGLGINESRLFNQPDNEGQPPVNPVVRASPPELLVEAPDEEANVLLLERDQGHVAPIVEEAPAVDRPAEVPVNNAELADSLVEQLNALLEKNRCLEEELSRCQEQLAAQNSRLEQVQQHYNEELENIRKAGHEALSVVVEQYKEQSRTIVLEQQEIAQRNLVEALSTQMKAFQDMLQTERELNERQRDEERREMERRIQTALAESCVRQQEHFDGFLVEEKEKQREFIAKVIEEKSQEQQETLKQELNTEQEKIRSHVEQIKLQCCDDLAEERKQQEAALKCLREEQQKEAEEQISSLVQDEKEKSRAALRTALEQSRLDMQSYIQEQKQSDSFVRQRHLLSLDLFLESSRQQIQILMQSEKPQPTLLSEAKANDKS</sequence>
<keyword evidence="4" id="KW-1185">Reference proteome</keyword>
<dbReference type="GO" id="GO:0090160">
    <property type="term" value="P:Golgi to lysosome transport"/>
    <property type="evidence" value="ECO:0007669"/>
    <property type="project" value="TreeGrafter"/>
</dbReference>